<keyword evidence="7 8" id="KW-0472">Membrane</keyword>
<dbReference type="Pfam" id="PF00153">
    <property type="entry name" value="Mito_carr"/>
    <property type="match status" value="2"/>
</dbReference>
<dbReference type="Proteomes" id="UP000008743">
    <property type="component" value="Unassembled WGS sequence"/>
</dbReference>
<gene>
    <name evidence="10" type="ORF">CAOG_007801</name>
</gene>
<dbReference type="InterPro" id="IPR044712">
    <property type="entry name" value="SLC25A32-like"/>
</dbReference>
<feature type="repeat" description="Solcar" evidence="8">
    <location>
        <begin position="73"/>
        <end position="162"/>
    </location>
</feature>
<dbReference type="Gene3D" id="1.50.40.10">
    <property type="entry name" value="Mitochondrial carrier domain"/>
    <property type="match status" value="1"/>
</dbReference>
<dbReference type="GO" id="GO:0016020">
    <property type="term" value="C:membrane"/>
    <property type="evidence" value="ECO:0007669"/>
    <property type="project" value="UniProtKB-SubCell"/>
</dbReference>
<evidence type="ECO:0000256" key="6">
    <source>
        <dbReference type="ARBA" id="ARBA00022989"/>
    </source>
</evidence>
<keyword evidence="11" id="KW-1185">Reference proteome</keyword>
<name>A0A0D2W0H4_CAPO3</name>
<dbReference type="GO" id="GO:0006862">
    <property type="term" value="P:nucleotide transport"/>
    <property type="evidence" value="ECO:0007669"/>
    <property type="project" value="InterPro"/>
</dbReference>
<protein>
    <submittedName>
        <fullName evidence="10">Folate carrier protein Flx1, variant</fullName>
    </submittedName>
</protein>
<dbReference type="OrthoDB" id="428293at2759"/>
<dbReference type="InterPro" id="IPR018108">
    <property type="entry name" value="MCP_transmembrane"/>
</dbReference>
<accession>A0A0D2W0H4</accession>
<dbReference type="InterPro" id="IPR023395">
    <property type="entry name" value="MCP_dom_sf"/>
</dbReference>
<evidence type="ECO:0000256" key="4">
    <source>
        <dbReference type="ARBA" id="ARBA00022692"/>
    </source>
</evidence>
<comment type="subcellular location">
    <subcellularLocation>
        <location evidence="1">Membrane</location>
        <topology evidence="1">Multi-pass membrane protein</topology>
    </subcellularLocation>
</comment>
<evidence type="ECO:0000256" key="2">
    <source>
        <dbReference type="ARBA" id="ARBA00006375"/>
    </source>
</evidence>
<evidence type="ECO:0000256" key="7">
    <source>
        <dbReference type="ARBA" id="ARBA00023136"/>
    </source>
</evidence>
<evidence type="ECO:0000256" key="3">
    <source>
        <dbReference type="ARBA" id="ARBA00022448"/>
    </source>
</evidence>
<comment type="similarity">
    <text evidence="2 9">Belongs to the mitochondrial carrier (TC 2.A.29) family.</text>
</comment>
<dbReference type="PROSITE" id="PS50920">
    <property type="entry name" value="SOLCAR"/>
    <property type="match status" value="2"/>
</dbReference>
<evidence type="ECO:0000256" key="8">
    <source>
        <dbReference type="PROSITE-ProRule" id="PRU00282"/>
    </source>
</evidence>
<dbReference type="GO" id="GO:0055085">
    <property type="term" value="P:transmembrane transport"/>
    <property type="evidence" value="ECO:0007669"/>
    <property type="project" value="InterPro"/>
</dbReference>
<keyword evidence="4 8" id="KW-0812">Transmembrane</keyword>
<evidence type="ECO:0000256" key="5">
    <source>
        <dbReference type="ARBA" id="ARBA00022737"/>
    </source>
</evidence>
<reference evidence="11" key="1">
    <citation type="submission" date="2011-02" db="EMBL/GenBank/DDBJ databases">
        <title>The Genome Sequence of Capsaspora owczarzaki ATCC 30864.</title>
        <authorList>
            <person name="Russ C."/>
            <person name="Cuomo C."/>
            <person name="Burger G."/>
            <person name="Gray M.W."/>
            <person name="Holland P.W.H."/>
            <person name="King N."/>
            <person name="Lang F.B.F."/>
            <person name="Roger A.J."/>
            <person name="Ruiz-Trillo I."/>
            <person name="Young S.K."/>
            <person name="Zeng Q."/>
            <person name="Gargeya S."/>
            <person name="Alvarado L."/>
            <person name="Berlin A."/>
            <person name="Chapman S.B."/>
            <person name="Chen Z."/>
            <person name="Freedman E."/>
            <person name="Gellesch M."/>
            <person name="Goldberg J."/>
            <person name="Griggs A."/>
            <person name="Gujja S."/>
            <person name="Heilman E."/>
            <person name="Heiman D."/>
            <person name="Howarth C."/>
            <person name="Mehta T."/>
            <person name="Neiman D."/>
            <person name="Pearson M."/>
            <person name="Roberts A."/>
            <person name="Saif S."/>
            <person name="Shea T."/>
            <person name="Shenoy N."/>
            <person name="Sisk P."/>
            <person name="Stolte C."/>
            <person name="Sykes S."/>
            <person name="White J."/>
            <person name="Yandava C."/>
            <person name="Haas B."/>
            <person name="Nusbaum C."/>
            <person name="Birren B."/>
        </authorList>
    </citation>
    <scope>NUCLEOTIDE SEQUENCE</scope>
    <source>
        <strain evidence="11">ATCC 30864</strain>
    </source>
</reference>
<dbReference type="SUPFAM" id="SSF103506">
    <property type="entry name" value="Mitochondrial carrier"/>
    <property type="match status" value="1"/>
</dbReference>
<proteinExistence type="inferred from homology"/>
<keyword evidence="5" id="KW-0677">Repeat</keyword>
<dbReference type="EMBL" id="KE346375">
    <property type="protein sequence ID" value="KJE97697.1"/>
    <property type="molecule type" value="Genomic_DNA"/>
</dbReference>
<keyword evidence="6" id="KW-1133">Transmembrane helix</keyword>
<dbReference type="PANTHER" id="PTHR45683">
    <property type="entry name" value="MITOCHONDRIAL NICOTINAMIDE ADENINE DINUCLEOTIDE TRANSPORTER 1-RELATED-RELATED"/>
    <property type="match status" value="1"/>
</dbReference>
<organism evidence="10 11">
    <name type="scientific">Capsaspora owczarzaki (strain ATCC 30864)</name>
    <dbReference type="NCBI Taxonomy" id="595528"/>
    <lineage>
        <taxon>Eukaryota</taxon>
        <taxon>Filasterea</taxon>
        <taxon>Capsaspora</taxon>
    </lineage>
</organism>
<evidence type="ECO:0000313" key="11">
    <source>
        <dbReference type="Proteomes" id="UP000008743"/>
    </source>
</evidence>
<evidence type="ECO:0000313" key="10">
    <source>
        <dbReference type="EMBL" id="KJE97697.1"/>
    </source>
</evidence>
<dbReference type="AlphaFoldDB" id="A0A0D2W0H4"/>
<feature type="repeat" description="Solcar" evidence="8">
    <location>
        <begin position="1"/>
        <end position="63"/>
    </location>
</feature>
<sequence>MYALVHDGTKERGERYRSSWHAFKSIKYREGPMALYRGLTPNLVGSTTAWGLYFFIYNIAKSQWQSFLNMKELGPAENMAAAVTAGVGTQILTNPIWVVKTRMCSSPISAGGPLQYRSLSHALGLIWRQEGLAGFYRGILPGLLSVSHGSLQFMAYEEMKKWVTRREAYASHRHEMGTLEYTVMAAASKMFATIAAYPFQLARTRLQVRSVGCGFDFCLFCFCLLEF</sequence>
<keyword evidence="3 9" id="KW-0813">Transport</keyword>
<evidence type="ECO:0000256" key="9">
    <source>
        <dbReference type="RuleBase" id="RU000488"/>
    </source>
</evidence>
<evidence type="ECO:0000256" key="1">
    <source>
        <dbReference type="ARBA" id="ARBA00004141"/>
    </source>
</evidence>